<proteinExistence type="predicted"/>
<keyword evidence="4" id="KW-1185">Reference proteome</keyword>
<accession>A0A7R8CKK9</accession>
<dbReference type="Pfam" id="PF09755">
    <property type="entry name" value="DUF2046"/>
    <property type="match status" value="1"/>
</dbReference>
<dbReference type="Proteomes" id="UP000675881">
    <property type="component" value="Chromosome 12"/>
</dbReference>
<dbReference type="OrthoDB" id="78858at2759"/>
<dbReference type="PANTHER" id="PTHR15276:SF0">
    <property type="entry name" value="COILED-COIL DOMAIN-CONTAINING PROTEIN 6"/>
    <property type="match status" value="1"/>
</dbReference>
<evidence type="ECO:0000313" key="4">
    <source>
        <dbReference type="Proteomes" id="UP000675881"/>
    </source>
</evidence>
<feature type="region of interest" description="Disordered" evidence="2">
    <location>
        <begin position="336"/>
        <end position="402"/>
    </location>
</feature>
<evidence type="ECO:0000313" key="3">
    <source>
        <dbReference type="EMBL" id="CAF2816871.1"/>
    </source>
</evidence>
<gene>
    <name evidence="3" type="ORF">LSAA_3508</name>
</gene>
<name>A0A7R8CKK9_LEPSM</name>
<dbReference type="InterPro" id="IPR019152">
    <property type="entry name" value="DUF2046"/>
</dbReference>
<evidence type="ECO:0000256" key="1">
    <source>
        <dbReference type="SAM" id="Coils"/>
    </source>
</evidence>
<keyword evidence="1" id="KW-0175">Coiled coil</keyword>
<feature type="coiled-coil region" evidence="1">
    <location>
        <begin position="187"/>
        <end position="253"/>
    </location>
</feature>
<reference evidence="3" key="1">
    <citation type="submission" date="2021-02" db="EMBL/GenBank/DDBJ databases">
        <authorList>
            <person name="Bekaert M."/>
        </authorList>
    </citation>
    <scope>NUCLEOTIDE SEQUENCE</scope>
    <source>
        <strain evidence="3">IoA-00</strain>
    </source>
</reference>
<sequence length="402" mass="46725">MEHLVMRNESLVQENTVLKVEIETYKWKIKALIEENRELRQASVHIQAKAEQEEEFISNTLLKKIQALKKEKENLALNYEQEEECLTNDLSRKLNQLRQEKVQLEHTLEQEQECLVNKLMRKIEKLENETTSKQNNLETLRREKIELENTLEQEQEALVNKLWKRMDRLETEKRSLQLKLDQPVSELKSLQNISDEIRNKADSLSNNIHALREECARLKQQLNVGKLEHERKMAEYAKEEKEVRDENLRLQRRLQLEVERKETFRRHVSETESDLEMEEERVYNEMTCGVPSLVASSSSSMSHINLAQYRNCSHFSPVPSSNFSSCTNTVMNVSSASQRSISPGGNKVQQGRQNGSVGHRRIGSERFVKPQAPTSLVTSLPSCLSEENKQPSVMDLNDTVLK</sequence>
<dbReference type="PANTHER" id="PTHR15276">
    <property type="entry name" value="H4 D10S170 PROTEIN-RELATED"/>
    <property type="match status" value="1"/>
</dbReference>
<dbReference type="EMBL" id="HG994591">
    <property type="protein sequence ID" value="CAF2816871.1"/>
    <property type="molecule type" value="Genomic_DNA"/>
</dbReference>
<evidence type="ECO:0000256" key="2">
    <source>
        <dbReference type="SAM" id="MobiDB-lite"/>
    </source>
</evidence>
<feature type="compositionally biased region" description="Polar residues" evidence="2">
    <location>
        <begin position="372"/>
        <end position="382"/>
    </location>
</feature>
<organism evidence="3 4">
    <name type="scientific">Lepeophtheirus salmonis</name>
    <name type="common">Salmon louse</name>
    <name type="synonym">Caligus salmonis</name>
    <dbReference type="NCBI Taxonomy" id="72036"/>
    <lineage>
        <taxon>Eukaryota</taxon>
        <taxon>Metazoa</taxon>
        <taxon>Ecdysozoa</taxon>
        <taxon>Arthropoda</taxon>
        <taxon>Crustacea</taxon>
        <taxon>Multicrustacea</taxon>
        <taxon>Hexanauplia</taxon>
        <taxon>Copepoda</taxon>
        <taxon>Siphonostomatoida</taxon>
        <taxon>Caligidae</taxon>
        <taxon>Lepeophtheirus</taxon>
    </lineage>
</organism>
<dbReference type="AlphaFoldDB" id="A0A7R8CKK9"/>
<protein>
    <submittedName>
        <fullName evidence="3">CCDC6</fullName>
    </submittedName>
</protein>
<feature type="compositionally biased region" description="Polar residues" evidence="2">
    <location>
        <begin position="336"/>
        <end position="356"/>
    </location>
</feature>
<feature type="coiled-coil region" evidence="1">
    <location>
        <begin position="22"/>
        <end position="157"/>
    </location>
</feature>